<dbReference type="Gene3D" id="3.40.630.30">
    <property type="match status" value="1"/>
</dbReference>
<organism evidence="4 5">
    <name type="scientific">Endozoicomonas euniceicola</name>
    <dbReference type="NCBI Taxonomy" id="1234143"/>
    <lineage>
        <taxon>Bacteria</taxon>
        <taxon>Pseudomonadati</taxon>
        <taxon>Pseudomonadota</taxon>
        <taxon>Gammaproteobacteria</taxon>
        <taxon>Oceanospirillales</taxon>
        <taxon>Endozoicomonadaceae</taxon>
        <taxon>Endozoicomonas</taxon>
    </lineage>
</organism>
<keyword evidence="5" id="KW-1185">Reference proteome</keyword>
<proteinExistence type="predicted"/>
<dbReference type="InterPro" id="IPR000182">
    <property type="entry name" value="GNAT_dom"/>
</dbReference>
<evidence type="ECO:0000256" key="1">
    <source>
        <dbReference type="ARBA" id="ARBA00022679"/>
    </source>
</evidence>
<reference evidence="4" key="1">
    <citation type="submission" date="2022-10" db="EMBL/GenBank/DDBJ databases">
        <title>Completed Genome Sequence of two octocoral isolated bacterium, Endozoicomonas euniceicola EF212T and Endozoicomonas gorgoniicola PS125T.</title>
        <authorList>
            <person name="Chiou Y.-J."/>
            <person name="Chen Y.-H."/>
        </authorList>
    </citation>
    <scope>NUCLEOTIDE SEQUENCE</scope>
    <source>
        <strain evidence="4">EF212</strain>
    </source>
</reference>
<dbReference type="InterPro" id="IPR016181">
    <property type="entry name" value="Acyl_CoA_acyltransferase"/>
</dbReference>
<name>A0ABY6GPE7_9GAMM</name>
<evidence type="ECO:0000313" key="5">
    <source>
        <dbReference type="Proteomes" id="UP001163255"/>
    </source>
</evidence>
<dbReference type="CDD" id="cd04301">
    <property type="entry name" value="NAT_SF"/>
    <property type="match status" value="1"/>
</dbReference>
<dbReference type="SUPFAM" id="SSF55729">
    <property type="entry name" value="Acyl-CoA N-acyltransferases (Nat)"/>
    <property type="match status" value="1"/>
</dbReference>
<dbReference type="Proteomes" id="UP001163255">
    <property type="component" value="Chromosome"/>
</dbReference>
<evidence type="ECO:0000259" key="3">
    <source>
        <dbReference type="PROSITE" id="PS51186"/>
    </source>
</evidence>
<dbReference type="InterPro" id="IPR050832">
    <property type="entry name" value="Bact_Acetyltransf"/>
</dbReference>
<evidence type="ECO:0000313" key="4">
    <source>
        <dbReference type="EMBL" id="UYM14615.1"/>
    </source>
</evidence>
<dbReference type="Pfam" id="PF00583">
    <property type="entry name" value="Acetyltransf_1"/>
    <property type="match status" value="1"/>
</dbReference>
<keyword evidence="2" id="KW-0012">Acyltransferase</keyword>
<sequence>MKIIIDDLTSPLIADFLAQHLDDMRSVSPPESSHALDIEALKSPEITFWSVWEGDKLAGCAAIKELSPDHAEIKSMRTASEFRKKGVASLLLEHILNISNERGYKRISLETGSMSFFHAAHRLYEKYGFVFCSPFGEYKEDPYSKFMSKELCND</sequence>
<feature type="domain" description="N-acetyltransferase" evidence="3">
    <location>
        <begin position="3"/>
        <end position="152"/>
    </location>
</feature>
<dbReference type="RefSeq" id="WP_262596195.1">
    <property type="nucleotide sequence ID" value="NZ_CP103300.1"/>
</dbReference>
<protein>
    <submittedName>
        <fullName evidence="4">GNAT family N-acetyltransferase</fullName>
    </submittedName>
</protein>
<dbReference type="PROSITE" id="PS51186">
    <property type="entry name" value="GNAT"/>
    <property type="match status" value="1"/>
</dbReference>
<evidence type="ECO:0000256" key="2">
    <source>
        <dbReference type="ARBA" id="ARBA00023315"/>
    </source>
</evidence>
<accession>A0ABY6GPE7</accession>
<dbReference type="PANTHER" id="PTHR43877:SF5">
    <property type="entry name" value="BLL8307 PROTEIN"/>
    <property type="match status" value="1"/>
</dbReference>
<gene>
    <name evidence="4" type="ORF">NX720_17185</name>
</gene>
<dbReference type="EMBL" id="CP103300">
    <property type="protein sequence ID" value="UYM14615.1"/>
    <property type="molecule type" value="Genomic_DNA"/>
</dbReference>
<keyword evidence="1" id="KW-0808">Transferase</keyword>
<dbReference type="PANTHER" id="PTHR43877">
    <property type="entry name" value="AMINOALKYLPHOSPHONATE N-ACETYLTRANSFERASE-RELATED-RELATED"/>
    <property type="match status" value="1"/>
</dbReference>